<dbReference type="Proteomes" id="UP000004116">
    <property type="component" value="Unassembled WGS sequence"/>
</dbReference>
<proteinExistence type="predicted"/>
<evidence type="ECO:0000313" key="2">
    <source>
        <dbReference type="Proteomes" id="UP000004116"/>
    </source>
</evidence>
<accession>G2H292</accession>
<evidence type="ECO:0000313" key="1">
    <source>
        <dbReference type="EMBL" id="EGY27887.1"/>
    </source>
</evidence>
<organism evidence="1 2">
    <name type="scientific">Candidatus Regiella insecticola 5.15</name>
    <dbReference type="NCBI Taxonomy" id="1005043"/>
    <lineage>
        <taxon>Bacteria</taxon>
        <taxon>Pseudomonadati</taxon>
        <taxon>Pseudomonadota</taxon>
        <taxon>Gammaproteobacteria</taxon>
        <taxon>Enterobacterales</taxon>
        <taxon>Enterobacteriaceae</taxon>
        <taxon>aphid secondary symbionts</taxon>
        <taxon>Candidatus Regiella</taxon>
    </lineage>
</organism>
<sequence>MIEVVLQNNQVGWYFPSKNILLTGLIQGDNYLGFNSDRRLAYFVNNQSGVFSVNQGGIRHYIDNSSYRYRRSNNILLLNSGSLVTLDVDAHINIDVPALAIMTSIDQSIIDTFRFDLTLFTYSVIYLFHLGKGLLCATLSSEIEPEDMTITRKSGFLVVFINNKLLVINDAFKPGKTTHPIYQHQTNH</sequence>
<gene>
    <name evidence="1" type="ORF">Rin_00021900</name>
</gene>
<feature type="non-terminal residue" evidence="1">
    <location>
        <position position="188"/>
    </location>
</feature>
<reference evidence="1 2" key="1">
    <citation type="journal article" date="2012" name="Genome Res.">
        <title>Genomic basis of endosymbiont-conferred protection against an insect parasitoid.</title>
        <authorList>
            <person name="Hansen A.K."/>
            <person name="Vorburger C."/>
            <person name="Moran N.A."/>
        </authorList>
    </citation>
    <scope>NUCLEOTIDE SEQUENCE [LARGE SCALE GENOMIC DNA]</scope>
    <source>
        <strain evidence="2">R5.15</strain>
    </source>
</reference>
<dbReference type="EMBL" id="AGCA01000516">
    <property type="protein sequence ID" value="EGY27887.1"/>
    <property type="molecule type" value="Genomic_DNA"/>
</dbReference>
<protein>
    <submittedName>
        <fullName evidence="1">Uncharacterized protein</fullName>
    </submittedName>
</protein>
<dbReference type="RefSeq" id="WP_006707816.1">
    <property type="nucleotide sequence ID" value="NZ_AGCA01000516.1"/>
</dbReference>
<keyword evidence="2" id="KW-1185">Reference proteome</keyword>
<comment type="caution">
    <text evidence="1">The sequence shown here is derived from an EMBL/GenBank/DDBJ whole genome shotgun (WGS) entry which is preliminary data.</text>
</comment>
<name>G2H292_9ENTR</name>
<dbReference type="AlphaFoldDB" id="G2H292"/>